<feature type="chain" id="PRO_5043051834" description="Beta-1,3-glucanase" evidence="5">
    <location>
        <begin position="25"/>
        <end position="335"/>
    </location>
</feature>
<sequence>MGLISSSISIFSLLIIHLSFLANGAGIGLNYGLVADNLPSPPQVISLVKSRNVGLIRIFEPNHDVLDALQNSGVAVTIGTLNADIPNIANDMNFATNWVQTNVVPYAPTVNIHCISIGNEVNPGELASMLPALQNLDAAVKATGFKIPVTTTIGIYLLGSSYPPSSGDFSEAAKPAMQQVAGFLAGNGYPLMVTAYPYFAYASDPGNIPLPYALFTSTDVVVRDGNLEYFNLFDAMVDSVYSALEKVGGGSVEVVVCESGWPSDGNGEFTTKSLAQTYNQNLVKHALNSGTPKKPGNKIETYLFAIFNEDRKAPGVEQNFGLYYPDMSEVYHIDF</sequence>
<dbReference type="GO" id="GO:0005975">
    <property type="term" value="P:carbohydrate metabolic process"/>
    <property type="evidence" value="ECO:0007669"/>
    <property type="project" value="InterPro"/>
</dbReference>
<evidence type="ECO:0000256" key="4">
    <source>
        <dbReference type="RuleBase" id="RU004335"/>
    </source>
</evidence>
<gene>
    <name evidence="6" type="ORF">SSX86_001238</name>
</gene>
<dbReference type="InterPro" id="IPR000490">
    <property type="entry name" value="Glyco_hydro_17"/>
</dbReference>
<dbReference type="Proteomes" id="UP001408789">
    <property type="component" value="Unassembled WGS sequence"/>
</dbReference>
<evidence type="ECO:0000256" key="5">
    <source>
        <dbReference type="SAM" id="SignalP"/>
    </source>
</evidence>
<keyword evidence="2" id="KW-0378">Hydrolase</keyword>
<protein>
    <recommendedName>
        <fullName evidence="8">Beta-1,3-glucanase</fullName>
    </recommendedName>
</protein>
<accession>A0AAP0DUE6</accession>
<evidence type="ECO:0008006" key="8">
    <source>
        <dbReference type="Google" id="ProtNLM"/>
    </source>
</evidence>
<dbReference type="InterPro" id="IPR017853">
    <property type="entry name" value="GH"/>
</dbReference>
<keyword evidence="7" id="KW-1185">Reference proteome</keyword>
<dbReference type="PANTHER" id="PTHR32227">
    <property type="entry name" value="GLUCAN ENDO-1,3-BETA-GLUCOSIDASE BG1-RELATED-RELATED"/>
    <property type="match status" value="1"/>
</dbReference>
<dbReference type="InterPro" id="IPR044965">
    <property type="entry name" value="Glyco_hydro_17_plant"/>
</dbReference>
<keyword evidence="3" id="KW-0326">Glycosidase</keyword>
<keyword evidence="5" id="KW-0732">Signal</keyword>
<dbReference type="SUPFAM" id="SSF51445">
    <property type="entry name" value="(Trans)glycosidases"/>
    <property type="match status" value="1"/>
</dbReference>
<proteinExistence type="inferred from homology"/>
<evidence type="ECO:0000313" key="6">
    <source>
        <dbReference type="EMBL" id="KAK9079565.1"/>
    </source>
</evidence>
<reference evidence="6 7" key="1">
    <citation type="submission" date="2024-04" db="EMBL/GenBank/DDBJ databases">
        <title>The reference genome of an endangered Asteraceae, Deinandra increscens subsp. villosa, native to the Central Coast of California.</title>
        <authorList>
            <person name="Guilliams M."/>
            <person name="Hasenstab-Lehman K."/>
            <person name="Meyer R."/>
            <person name="Mcevoy S."/>
        </authorList>
    </citation>
    <scope>NUCLEOTIDE SEQUENCE [LARGE SCALE GENOMIC DNA]</scope>
    <source>
        <tissue evidence="6">Leaf</tissue>
    </source>
</reference>
<organism evidence="6 7">
    <name type="scientific">Deinandra increscens subsp. villosa</name>
    <dbReference type="NCBI Taxonomy" id="3103831"/>
    <lineage>
        <taxon>Eukaryota</taxon>
        <taxon>Viridiplantae</taxon>
        <taxon>Streptophyta</taxon>
        <taxon>Embryophyta</taxon>
        <taxon>Tracheophyta</taxon>
        <taxon>Spermatophyta</taxon>
        <taxon>Magnoliopsida</taxon>
        <taxon>eudicotyledons</taxon>
        <taxon>Gunneridae</taxon>
        <taxon>Pentapetalae</taxon>
        <taxon>asterids</taxon>
        <taxon>campanulids</taxon>
        <taxon>Asterales</taxon>
        <taxon>Asteraceae</taxon>
        <taxon>Asteroideae</taxon>
        <taxon>Heliantheae alliance</taxon>
        <taxon>Madieae</taxon>
        <taxon>Madiinae</taxon>
        <taxon>Deinandra</taxon>
    </lineage>
</organism>
<dbReference type="Gene3D" id="3.20.20.80">
    <property type="entry name" value="Glycosidases"/>
    <property type="match status" value="1"/>
</dbReference>
<comment type="similarity">
    <text evidence="1 4">Belongs to the glycosyl hydrolase 17 family.</text>
</comment>
<evidence type="ECO:0000256" key="1">
    <source>
        <dbReference type="ARBA" id="ARBA00008773"/>
    </source>
</evidence>
<name>A0AAP0DUE6_9ASTR</name>
<comment type="caution">
    <text evidence="6">The sequence shown here is derived from an EMBL/GenBank/DDBJ whole genome shotgun (WGS) entry which is preliminary data.</text>
</comment>
<evidence type="ECO:0000313" key="7">
    <source>
        <dbReference type="Proteomes" id="UP001408789"/>
    </source>
</evidence>
<evidence type="ECO:0000256" key="2">
    <source>
        <dbReference type="ARBA" id="ARBA00022801"/>
    </source>
</evidence>
<dbReference type="Pfam" id="PF00332">
    <property type="entry name" value="Glyco_hydro_17"/>
    <property type="match status" value="1"/>
</dbReference>
<dbReference type="FunFam" id="3.20.20.80:FF:000010">
    <property type="entry name" value="glucan endo-1,3-beta-glucosidase, basic"/>
    <property type="match status" value="1"/>
</dbReference>
<dbReference type="AlphaFoldDB" id="A0AAP0DUE6"/>
<dbReference type="GO" id="GO:0004553">
    <property type="term" value="F:hydrolase activity, hydrolyzing O-glycosyl compounds"/>
    <property type="evidence" value="ECO:0007669"/>
    <property type="project" value="InterPro"/>
</dbReference>
<feature type="signal peptide" evidence="5">
    <location>
        <begin position="1"/>
        <end position="24"/>
    </location>
</feature>
<dbReference type="EMBL" id="JBCNJP010000003">
    <property type="protein sequence ID" value="KAK9079565.1"/>
    <property type="molecule type" value="Genomic_DNA"/>
</dbReference>
<evidence type="ECO:0000256" key="3">
    <source>
        <dbReference type="ARBA" id="ARBA00023295"/>
    </source>
</evidence>